<dbReference type="PANTHER" id="PTHR12040">
    <property type="entry name" value="ANTI-SILENCING PROTEIN 1"/>
    <property type="match status" value="1"/>
</dbReference>
<evidence type="ECO:0000256" key="1">
    <source>
        <dbReference type="ARBA" id="ARBA00004123"/>
    </source>
</evidence>
<keyword evidence="8" id="KW-1185">Reference proteome</keyword>
<gene>
    <name evidence="7" type="ORF">CDCA_CDCA13G3609</name>
</gene>
<dbReference type="SUPFAM" id="SSF101546">
    <property type="entry name" value="ASF1-like"/>
    <property type="match status" value="1"/>
</dbReference>
<organism evidence="7 8">
    <name type="scientific">Cyanidium caldarium</name>
    <name type="common">Red alga</name>
    <dbReference type="NCBI Taxonomy" id="2771"/>
    <lineage>
        <taxon>Eukaryota</taxon>
        <taxon>Rhodophyta</taxon>
        <taxon>Bangiophyceae</taxon>
        <taxon>Cyanidiales</taxon>
        <taxon>Cyanidiaceae</taxon>
        <taxon>Cyanidium</taxon>
    </lineage>
</organism>
<protein>
    <recommendedName>
        <fullName evidence="9">Anti-silencing function protein 1</fullName>
    </recommendedName>
</protein>
<evidence type="ECO:0000313" key="8">
    <source>
        <dbReference type="Proteomes" id="UP001301350"/>
    </source>
</evidence>
<evidence type="ECO:0008006" key="9">
    <source>
        <dbReference type="Google" id="ProtNLM"/>
    </source>
</evidence>
<keyword evidence="6" id="KW-0539">Nucleus</keyword>
<evidence type="ECO:0000256" key="3">
    <source>
        <dbReference type="ARBA" id="ARBA00023015"/>
    </source>
</evidence>
<dbReference type="InterPro" id="IPR036747">
    <property type="entry name" value="ASF1-like_sf"/>
</dbReference>
<dbReference type="GO" id="GO:0006335">
    <property type="term" value="P:DNA replication-dependent chromatin assembly"/>
    <property type="evidence" value="ECO:0007669"/>
    <property type="project" value="TreeGrafter"/>
</dbReference>
<dbReference type="Proteomes" id="UP001301350">
    <property type="component" value="Unassembled WGS sequence"/>
</dbReference>
<comment type="caution">
    <text evidence="7">The sequence shown here is derived from an EMBL/GenBank/DDBJ whole genome shotgun (WGS) entry which is preliminary data.</text>
</comment>
<sequence length="203" mass="22287">MAAVDILSVKVNNNPAPFLSALSFEIAYEVRESLADDIEWRVVYVGSAESEAHDQELDAVWLPANQLGRFAFVLEVPAPQPERVPPTDAVGVTIVLLTCRYRGREFLRVGYYVNNEYPPEVLAEESARVRQRLLQSGATEEEAEAQAAATVDIQPPRWDRITRHILAEEPRVTRFPCAFDRPAGNKGGVANGADAALTTPAAS</sequence>
<dbReference type="EMBL" id="JANCYW010000013">
    <property type="protein sequence ID" value="KAK4537584.1"/>
    <property type="molecule type" value="Genomic_DNA"/>
</dbReference>
<dbReference type="PANTHER" id="PTHR12040:SF0">
    <property type="entry name" value="HISTONE CHAPERONE ASF1"/>
    <property type="match status" value="1"/>
</dbReference>
<keyword evidence="4" id="KW-0804">Transcription</keyword>
<accession>A0AAV9IZ91</accession>
<evidence type="ECO:0000256" key="6">
    <source>
        <dbReference type="ARBA" id="ARBA00023242"/>
    </source>
</evidence>
<dbReference type="GO" id="GO:0000785">
    <property type="term" value="C:chromatin"/>
    <property type="evidence" value="ECO:0007669"/>
    <property type="project" value="TreeGrafter"/>
</dbReference>
<evidence type="ECO:0000256" key="5">
    <source>
        <dbReference type="ARBA" id="ARBA00023186"/>
    </source>
</evidence>
<keyword evidence="5" id="KW-0143">Chaperone</keyword>
<name>A0AAV9IZ91_CYACA</name>
<dbReference type="Pfam" id="PF04729">
    <property type="entry name" value="ASF1_hist_chap"/>
    <property type="match status" value="1"/>
</dbReference>
<dbReference type="AlphaFoldDB" id="A0AAV9IZ91"/>
<keyword evidence="3" id="KW-0805">Transcription regulation</keyword>
<proteinExistence type="inferred from homology"/>
<reference evidence="7 8" key="1">
    <citation type="submission" date="2022-07" db="EMBL/GenBank/DDBJ databases">
        <title>Genome-wide signatures of adaptation to extreme environments.</title>
        <authorList>
            <person name="Cho C.H."/>
            <person name="Yoon H.S."/>
        </authorList>
    </citation>
    <scope>NUCLEOTIDE SEQUENCE [LARGE SCALE GENOMIC DNA]</scope>
    <source>
        <strain evidence="7 8">DBV 063 E5</strain>
    </source>
</reference>
<evidence type="ECO:0000256" key="4">
    <source>
        <dbReference type="ARBA" id="ARBA00023163"/>
    </source>
</evidence>
<dbReference type="GO" id="GO:0005634">
    <property type="term" value="C:nucleus"/>
    <property type="evidence" value="ECO:0007669"/>
    <property type="project" value="UniProtKB-SubCell"/>
</dbReference>
<dbReference type="InterPro" id="IPR006818">
    <property type="entry name" value="ASF1-like"/>
</dbReference>
<evidence type="ECO:0000256" key="2">
    <source>
        <dbReference type="ARBA" id="ARBA00006051"/>
    </source>
</evidence>
<comment type="subcellular location">
    <subcellularLocation>
        <location evidence="1">Nucleus</location>
    </subcellularLocation>
</comment>
<evidence type="ECO:0000313" key="7">
    <source>
        <dbReference type="EMBL" id="KAK4537584.1"/>
    </source>
</evidence>
<dbReference type="GO" id="GO:0042393">
    <property type="term" value="F:histone binding"/>
    <property type="evidence" value="ECO:0007669"/>
    <property type="project" value="TreeGrafter"/>
</dbReference>
<comment type="similarity">
    <text evidence="2">Belongs to the ASF1 family.</text>
</comment>
<dbReference type="Gene3D" id="2.60.40.1490">
    <property type="entry name" value="Histone chaperone ASF1-like"/>
    <property type="match status" value="1"/>
</dbReference>